<dbReference type="Pfam" id="PF00646">
    <property type="entry name" value="F-box"/>
    <property type="match status" value="1"/>
</dbReference>
<dbReference type="PANTHER" id="PTHR31900:SF34">
    <property type="entry name" value="EMB|CAB62440.1-RELATED"/>
    <property type="match status" value="1"/>
</dbReference>
<evidence type="ECO:0000259" key="1">
    <source>
        <dbReference type="PROSITE" id="PS50181"/>
    </source>
</evidence>
<reference evidence="2 3" key="1">
    <citation type="submission" date="2018-10" db="EMBL/GenBank/DDBJ databases">
        <title>A high-quality apple genome assembly.</title>
        <authorList>
            <person name="Hu J."/>
        </authorList>
    </citation>
    <scope>NUCLEOTIDE SEQUENCE [LARGE SCALE GENOMIC DNA]</scope>
    <source>
        <strain evidence="3">cv. HFTH1</strain>
        <tissue evidence="2">Young leaf</tissue>
    </source>
</reference>
<dbReference type="PROSITE" id="PS50181">
    <property type="entry name" value="FBOX"/>
    <property type="match status" value="1"/>
</dbReference>
<dbReference type="Pfam" id="PF23622">
    <property type="entry name" value="LRR_At1g61320_AtMIF1"/>
    <property type="match status" value="1"/>
</dbReference>
<proteinExistence type="predicted"/>
<dbReference type="STRING" id="3750.A0A498IN85"/>
<dbReference type="SUPFAM" id="SSF81383">
    <property type="entry name" value="F-box domain"/>
    <property type="match status" value="1"/>
</dbReference>
<dbReference type="InterPro" id="IPR032675">
    <property type="entry name" value="LRR_dom_sf"/>
</dbReference>
<gene>
    <name evidence="2" type="ORF">DVH24_003439</name>
</gene>
<dbReference type="InterPro" id="IPR001810">
    <property type="entry name" value="F-box_dom"/>
</dbReference>
<dbReference type="Proteomes" id="UP000290289">
    <property type="component" value="Chromosome 11"/>
</dbReference>
<accession>A0A498IN85</accession>
<evidence type="ECO:0000313" key="3">
    <source>
        <dbReference type="Proteomes" id="UP000290289"/>
    </source>
</evidence>
<feature type="domain" description="F-box" evidence="1">
    <location>
        <begin position="1"/>
        <end position="49"/>
    </location>
</feature>
<dbReference type="Gene3D" id="3.80.10.10">
    <property type="entry name" value="Ribonuclease Inhibitor"/>
    <property type="match status" value="1"/>
</dbReference>
<dbReference type="PANTHER" id="PTHR31900">
    <property type="entry name" value="F-BOX/RNI SUPERFAMILY PROTEIN-RELATED"/>
    <property type="match status" value="1"/>
</dbReference>
<comment type="caution">
    <text evidence="2">The sequence shown here is derived from an EMBL/GenBank/DDBJ whole genome shotgun (WGS) entry which is preliminary data.</text>
</comment>
<protein>
    <recommendedName>
        <fullName evidence="1">F-box domain-containing protein</fullName>
    </recommendedName>
</protein>
<dbReference type="InterPro" id="IPR036047">
    <property type="entry name" value="F-box-like_dom_sf"/>
</dbReference>
<dbReference type="AlphaFoldDB" id="A0A498IN85"/>
<dbReference type="InterPro" id="IPR050232">
    <property type="entry name" value="FBL13/AtMIF1-like"/>
</dbReference>
<organism evidence="2 3">
    <name type="scientific">Malus domestica</name>
    <name type="common">Apple</name>
    <name type="synonym">Pyrus malus</name>
    <dbReference type="NCBI Taxonomy" id="3750"/>
    <lineage>
        <taxon>Eukaryota</taxon>
        <taxon>Viridiplantae</taxon>
        <taxon>Streptophyta</taxon>
        <taxon>Embryophyta</taxon>
        <taxon>Tracheophyta</taxon>
        <taxon>Spermatophyta</taxon>
        <taxon>Magnoliopsida</taxon>
        <taxon>eudicotyledons</taxon>
        <taxon>Gunneridae</taxon>
        <taxon>Pentapetalae</taxon>
        <taxon>rosids</taxon>
        <taxon>fabids</taxon>
        <taxon>Rosales</taxon>
        <taxon>Rosaceae</taxon>
        <taxon>Amygdaloideae</taxon>
        <taxon>Maleae</taxon>
        <taxon>Malus</taxon>
    </lineage>
</organism>
<sequence length="458" mass="52362">MDRLSNLPNHILSDILSFVPFKEAAKTSTLSKHWHHQWQSTRNLDFNHLYFANRDSNGDVQLQPQIFIDFVQQFIANNNSPIMDKLSLTFSQPGDFQETVEKCITFSVDRKVKHLKLDFSDPTWDENDLDGLAHPMFDLPQSFYNHQVLESVTLFSCKFDVFGFKNFGLLKSISLGWIELKVSTVKALLANCACLESLSVKSCWDMDSLSVCGKDLKLSSLVVEKCHFLDPSFEIEAPNLNYMKYCGTVVLFTVNGTSLEEADLDFGPEFECDESLGDSLYQSLNGICPTRALTVCTYMLQVIPMGEEPTGMEPRLNVTHLTLRTAMHNYEQGGIRFFLNSCPRLETLTIDIDRSRRICNEYRPPFEDKFEDLWRSSAIIFRCITQTLRKVEIKGFKGTPNEVYVMLYLVNHARVMEKLTVITSSEESNNRGPETFRSIAEQVYGFRKGSENLAIEIV</sequence>
<name>A0A498IN85_MALDO</name>
<keyword evidence="3" id="KW-1185">Reference proteome</keyword>
<dbReference type="CDD" id="cd22160">
    <property type="entry name" value="F-box_AtFBL13-like"/>
    <property type="match status" value="1"/>
</dbReference>
<dbReference type="EMBL" id="RDQH01000337">
    <property type="protein sequence ID" value="RXH82941.1"/>
    <property type="molecule type" value="Genomic_DNA"/>
</dbReference>
<dbReference type="InterPro" id="IPR053781">
    <property type="entry name" value="F-box_AtFBL13-like"/>
</dbReference>
<dbReference type="InterPro" id="IPR055357">
    <property type="entry name" value="LRR_At1g61320_AtMIF1"/>
</dbReference>
<evidence type="ECO:0000313" key="2">
    <source>
        <dbReference type="EMBL" id="RXH82941.1"/>
    </source>
</evidence>
<dbReference type="SUPFAM" id="SSF52047">
    <property type="entry name" value="RNI-like"/>
    <property type="match status" value="1"/>
</dbReference>